<dbReference type="SUPFAM" id="SSF51735">
    <property type="entry name" value="NAD(P)-binding Rossmann-fold domains"/>
    <property type="match status" value="1"/>
</dbReference>
<accession>A0ABX2N0D3</accession>
<dbReference type="NCBIfam" id="NF004846">
    <property type="entry name" value="PRK06197.1"/>
    <property type="match status" value="1"/>
</dbReference>
<dbReference type="InterPro" id="IPR036291">
    <property type="entry name" value="NAD(P)-bd_dom_sf"/>
</dbReference>
<comment type="caution">
    <text evidence="2">The sequence shown here is derived from an EMBL/GenBank/DDBJ whole genome shotgun (WGS) entry which is preliminary data.</text>
</comment>
<name>A0ABX2N0D3_9SPHN</name>
<protein>
    <submittedName>
        <fullName evidence="2">SDR family NAD(P)-dependent oxidoreductase</fullName>
    </submittedName>
</protein>
<dbReference type="PANTHER" id="PTHR43157:SF31">
    <property type="entry name" value="PHOSPHATIDYLINOSITOL-GLYCAN BIOSYNTHESIS CLASS F PROTEIN"/>
    <property type="match status" value="1"/>
</dbReference>
<keyword evidence="1" id="KW-0560">Oxidoreductase</keyword>
<sequence length="304" mass="33121">MAIRDFTDKDVPDQSGRVFLVTGANSGLGYAAAKVLAGRGARVLMGCRSKDKAEAAMADIRAVYPDADLRFISLDLGNLKSVRAAANLVEKEPRLDVLINNAGIMMPPLEQTDDGFESQFGVNHLGTFALTGLLLDKLSEGRDPRIVITSSMAHRSGRIDFDDINAEKSYSRWGRYAMSKLANLLHMYELDRRLRAAGSPVVAVACHPGVADTELARNFPSFMVSLFRPVSSLFMNSAAQGAWPTLAAATAGEVESGQYFGPSRKGEWVGPAREVQPRKIARAIEPAKKLWNLSEEMTGVRYTI</sequence>
<evidence type="ECO:0000313" key="2">
    <source>
        <dbReference type="EMBL" id="NVD27071.1"/>
    </source>
</evidence>
<dbReference type="Proteomes" id="UP000652427">
    <property type="component" value="Unassembled WGS sequence"/>
</dbReference>
<dbReference type="Gene3D" id="3.40.50.720">
    <property type="entry name" value="NAD(P)-binding Rossmann-like Domain"/>
    <property type="match status" value="1"/>
</dbReference>
<organism evidence="2 3">
    <name type="scientific">Parasphingorhabdus flavimaris</name>
    <dbReference type="NCBI Taxonomy" id="266812"/>
    <lineage>
        <taxon>Bacteria</taxon>
        <taxon>Pseudomonadati</taxon>
        <taxon>Pseudomonadota</taxon>
        <taxon>Alphaproteobacteria</taxon>
        <taxon>Sphingomonadales</taxon>
        <taxon>Sphingomonadaceae</taxon>
        <taxon>Parasphingorhabdus</taxon>
    </lineage>
</organism>
<dbReference type="CDD" id="cd05327">
    <property type="entry name" value="retinol-DH_like_SDR_c_like"/>
    <property type="match status" value="1"/>
</dbReference>
<proteinExistence type="predicted"/>
<gene>
    <name evidence="2" type="ORF">HUO14_04000</name>
</gene>
<evidence type="ECO:0000256" key="1">
    <source>
        <dbReference type="ARBA" id="ARBA00023002"/>
    </source>
</evidence>
<evidence type="ECO:0000313" key="3">
    <source>
        <dbReference type="Proteomes" id="UP000652427"/>
    </source>
</evidence>
<reference evidence="2 3" key="1">
    <citation type="submission" date="2020-06" db="EMBL/GenBank/DDBJ databases">
        <authorList>
            <person name="Kim S.-J."/>
            <person name="Park S.-J."/>
        </authorList>
    </citation>
    <scope>NUCLEOTIDE SEQUENCE [LARGE SCALE GENOMIC DNA]</scope>
    <source>
        <strain evidence="2 3">SW-151</strain>
    </source>
</reference>
<keyword evidence="3" id="KW-1185">Reference proteome</keyword>
<dbReference type="RefSeq" id="WP_176278558.1">
    <property type="nucleotide sequence ID" value="NZ_JABWMH010000001.1"/>
</dbReference>
<dbReference type="Pfam" id="PF00106">
    <property type="entry name" value="adh_short"/>
    <property type="match status" value="1"/>
</dbReference>
<dbReference type="PANTHER" id="PTHR43157">
    <property type="entry name" value="PHOSPHATIDYLINOSITOL-GLYCAN BIOSYNTHESIS CLASS F PROTEIN-RELATED"/>
    <property type="match status" value="1"/>
</dbReference>
<dbReference type="EMBL" id="JABWMH010000001">
    <property type="protein sequence ID" value="NVD27071.1"/>
    <property type="molecule type" value="Genomic_DNA"/>
</dbReference>
<dbReference type="InterPro" id="IPR002347">
    <property type="entry name" value="SDR_fam"/>
</dbReference>
<dbReference type="PRINTS" id="PR00081">
    <property type="entry name" value="GDHRDH"/>
</dbReference>